<evidence type="ECO:0000313" key="1">
    <source>
        <dbReference type="EMBL" id="ODS09806.1"/>
    </source>
</evidence>
<dbReference type="AlphaFoldDB" id="A0A1E3WJ58"/>
<evidence type="ECO:0000313" key="2">
    <source>
        <dbReference type="Proteomes" id="UP000095131"/>
    </source>
</evidence>
<dbReference type="OrthoDB" id="5882137at2"/>
<dbReference type="Gene3D" id="6.10.200.10">
    <property type="entry name" value="Regulatory phage protein Cox"/>
    <property type="match status" value="1"/>
</dbReference>
<organism evidence="1 2">
    <name type="scientific">Vibrio scophthalmi</name>
    <dbReference type="NCBI Taxonomy" id="45658"/>
    <lineage>
        <taxon>Bacteria</taxon>
        <taxon>Pseudomonadati</taxon>
        <taxon>Pseudomonadota</taxon>
        <taxon>Gammaproteobacteria</taxon>
        <taxon>Vibrionales</taxon>
        <taxon>Vibrionaceae</taxon>
        <taxon>Vibrio</taxon>
    </lineage>
</organism>
<evidence type="ECO:0008006" key="3">
    <source>
        <dbReference type="Google" id="ProtNLM"/>
    </source>
</evidence>
<dbReference type="EMBL" id="MDCJ01000002">
    <property type="protein sequence ID" value="ODS09806.1"/>
    <property type="molecule type" value="Genomic_DNA"/>
</dbReference>
<gene>
    <name evidence="1" type="ORF">VSF3289_00037</name>
</gene>
<protein>
    <recommendedName>
        <fullName evidence="3">Helix-turn-helix domain-containing protein</fullName>
    </recommendedName>
</protein>
<comment type="caution">
    <text evidence="1">The sequence shown here is derived from an EMBL/GenBank/DDBJ whole genome shotgun (WGS) entry which is preliminary data.</text>
</comment>
<name>A0A1E3WJ58_9VIBR</name>
<dbReference type="Proteomes" id="UP000095131">
    <property type="component" value="Unassembled WGS sequence"/>
</dbReference>
<reference evidence="1 2" key="1">
    <citation type="submission" date="2016-08" db="EMBL/GenBank/DDBJ databases">
        <title>Genome sequencing of Vibrio scophthalmi strain FP3289, an isolated from Paralichthys olivaceus.</title>
        <authorList>
            <person name="Han H.-J."/>
        </authorList>
    </citation>
    <scope>NUCLEOTIDE SEQUENCE [LARGE SCALE GENOMIC DNA]</scope>
    <source>
        <strain evidence="1 2">FP3289</strain>
    </source>
</reference>
<accession>A0A1E3WJ58</accession>
<dbReference type="InterPro" id="IPR038147">
    <property type="entry name" value="Cox_sf"/>
</dbReference>
<dbReference type="RefSeq" id="WP_069445787.1">
    <property type="nucleotide sequence ID" value="NZ_CP134277.1"/>
</dbReference>
<proteinExistence type="predicted"/>
<sequence length="74" mass="8453">MSQVTNYSPWVTPEKYSELSGLTLAAVKCAVSEGRLPVMRRDGVRRGRTYINMRALEAYAFEQAEAHQEWKSVM</sequence>